<dbReference type="AlphaFoldDB" id="A0A812VPA2"/>
<sequence length="241" mass="26676">MEMQTAQMQATEMMLALFAGSPAMRVHGRHLLHPAIFHAMRTFAGAANIANYVPAKPQLPKRMSEVTFKCDAYETATATGITVEQPLVDRCCSTQNQEQGIHDLISTSPSSIAMAALALNHSEVDRLSMLSASPSFEQLFGYSRQELLGKNATRLLCDGHLDPSFELHLELASSSMQRPGVLPVTLRRKTGELVDSLVLIKKLKTCPDMLLVLYVDRMAYPHAEEQLLAQAKSWDDADNQY</sequence>
<protein>
    <recommendedName>
        <fullName evidence="1">PAS domain-containing protein</fullName>
    </recommendedName>
</protein>
<dbReference type="SUPFAM" id="SSF55785">
    <property type="entry name" value="PYP-like sensor domain (PAS domain)"/>
    <property type="match status" value="1"/>
</dbReference>
<organism evidence="2 3">
    <name type="scientific">Symbiodinium necroappetens</name>
    <dbReference type="NCBI Taxonomy" id="1628268"/>
    <lineage>
        <taxon>Eukaryota</taxon>
        <taxon>Sar</taxon>
        <taxon>Alveolata</taxon>
        <taxon>Dinophyceae</taxon>
        <taxon>Suessiales</taxon>
        <taxon>Symbiodiniaceae</taxon>
        <taxon>Symbiodinium</taxon>
    </lineage>
</organism>
<accession>A0A812VPA2</accession>
<gene>
    <name evidence="2" type="ORF">SNEC2469_LOCUS17876</name>
</gene>
<evidence type="ECO:0000313" key="3">
    <source>
        <dbReference type="Proteomes" id="UP000601435"/>
    </source>
</evidence>
<comment type="caution">
    <text evidence="2">The sequence shown here is derived from an EMBL/GenBank/DDBJ whole genome shotgun (WGS) entry which is preliminary data.</text>
</comment>
<dbReference type="PROSITE" id="PS50112">
    <property type="entry name" value="PAS"/>
    <property type="match status" value="1"/>
</dbReference>
<evidence type="ECO:0000259" key="1">
    <source>
        <dbReference type="PROSITE" id="PS50112"/>
    </source>
</evidence>
<dbReference type="NCBIfam" id="TIGR00229">
    <property type="entry name" value="sensory_box"/>
    <property type="match status" value="1"/>
</dbReference>
<dbReference type="Gene3D" id="3.30.450.20">
    <property type="entry name" value="PAS domain"/>
    <property type="match status" value="1"/>
</dbReference>
<dbReference type="EMBL" id="CAJNJA010029774">
    <property type="protein sequence ID" value="CAE7634008.1"/>
    <property type="molecule type" value="Genomic_DNA"/>
</dbReference>
<proteinExistence type="predicted"/>
<dbReference type="Proteomes" id="UP000601435">
    <property type="component" value="Unassembled WGS sequence"/>
</dbReference>
<name>A0A812VPA2_9DINO</name>
<feature type="domain" description="PAS" evidence="1">
    <location>
        <begin position="129"/>
        <end position="151"/>
    </location>
</feature>
<evidence type="ECO:0000313" key="2">
    <source>
        <dbReference type="EMBL" id="CAE7634008.1"/>
    </source>
</evidence>
<dbReference type="CDD" id="cd00130">
    <property type="entry name" value="PAS"/>
    <property type="match status" value="1"/>
</dbReference>
<keyword evidence="3" id="KW-1185">Reference proteome</keyword>
<reference evidence="2" key="1">
    <citation type="submission" date="2021-02" db="EMBL/GenBank/DDBJ databases">
        <authorList>
            <person name="Dougan E. K."/>
            <person name="Rhodes N."/>
            <person name="Thang M."/>
            <person name="Chan C."/>
        </authorList>
    </citation>
    <scope>NUCLEOTIDE SEQUENCE</scope>
</reference>
<dbReference type="InterPro" id="IPR035965">
    <property type="entry name" value="PAS-like_dom_sf"/>
</dbReference>
<dbReference type="InterPro" id="IPR000014">
    <property type="entry name" value="PAS"/>
</dbReference>
<dbReference type="Pfam" id="PF13426">
    <property type="entry name" value="PAS_9"/>
    <property type="match status" value="1"/>
</dbReference>
<dbReference type="OrthoDB" id="411251at2759"/>